<comment type="subcellular location">
    <subcellularLocation>
        <location evidence="1">Membrane</location>
    </subcellularLocation>
</comment>
<reference evidence="4 5" key="1">
    <citation type="submission" date="2018-01" db="EMBL/GenBank/DDBJ databases">
        <title>Draft genome sequence of Paucibacter aquatile CR182 isolated from freshwater of the Nakdong River.</title>
        <authorList>
            <person name="Choi A."/>
            <person name="Chung E.J."/>
        </authorList>
    </citation>
    <scope>NUCLEOTIDE SEQUENCE [LARGE SCALE GENOMIC DNA]</scope>
    <source>
        <strain evidence="4 5">CR182</strain>
    </source>
</reference>
<dbReference type="RefSeq" id="WP_102767274.1">
    <property type="nucleotide sequence ID" value="NZ_POSP01000003.1"/>
</dbReference>
<organism evidence="4 5">
    <name type="scientific">Kinneretia aquatilis</name>
    <dbReference type="NCBI Taxonomy" id="2070761"/>
    <lineage>
        <taxon>Bacteria</taxon>
        <taxon>Pseudomonadati</taxon>
        <taxon>Pseudomonadota</taxon>
        <taxon>Betaproteobacteria</taxon>
        <taxon>Burkholderiales</taxon>
        <taxon>Sphaerotilaceae</taxon>
        <taxon>Roseateles</taxon>
    </lineage>
</organism>
<proteinExistence type="predicted"/>
<protein>
    <recommendedName>
        <fullName evidence="3">Beta-lactamase-related domain-containing protein</fullName>
    </recommendedName>
</protein>
<dbReference type="SUPFAM" id="SSF56601">
    <property type="entry name" value="beta-lactamase/transpeptidase-like"/>
    <property type="match status" value="1"/>
</dbReference>
<dbReference type="InterPro" id="IPR001466">
    <property type="entry name" value="Beta-lactam-related"/>
</dbReference>
<keyword evidence="2" id="KW-0472">Membrane</keyword>
<dbReference type="InterPro" id="IPR050491">
    <property type="entry name" value="AmpC-like"/>
</dbReference>
<feature type="domain" description="Beta-lactamase-related" evidence="3">
    <location>
        <begin position="71"/>
        <end position="381"/>
    </location>
</feature>
<accession>A0A2N8KV74</accession>
<dbReference type="OrthoDB" id="9801061at2"/>
<dbReference type="GO" id="GO:0016020">
    <property type="term" value="C:membrane"/>
    <property type="evidence" value="ECO:0007669"/>
    <property type="project" value="UniProtKB-SubCell"/>
</dbReference>
<comment type="caution">
    <text evidence="4">The sequence shown here is derived from an EMBL/GenBank/DDBJ whole genome shotgun (WGS) entry which is preliminary data.</text>
</comment>
<evidence type="ECO:0000256" key="2">
    <source>
        <dbReference type="ARBA" id="ARBA00023136"/>
    </source>
</evidence>
<dbReference type="AlphaFoldDB" id="A0A2N8KV74"/>
<evidence type="ECO:0000256" key="1">
    <source>
        <dbReference type="ARBA" id="ARBA00004370"/>
    </source>
</evidence>
<dbReference type="PANTHER" id="PTHR46825">
    <property type="entry name" value="D-ALANYL-D-ALANINE-CARBOXYPEPTIDASE/ENDOPEPTIDASE AMPH"/>
    <property type="match status" value="1"/>
</dbReference>
<sequence length="399" mass="43146">MSTPHLRRRAFLPLLPACLLPAAVLSACGGSAEREELLRPELLQEEARLSELAQAAVATGLVGAMFASQFEGAHKLYLGCAGLSQQGQNTALSRHHAMQLGSLGKSMTATLAAELVRQGKLRWDSRPAELLPDLTPILHPGYANITLRQMLDHRSGMPTFQEPSELAELADYLAIQTEPLPQTDRERRRLLARWVLARPPATAPGGELLYSNAGYTLAGAMLEAASGQDFNTLLLHWARGLGLDFALSPPTHAPQGHVGPKPQALKPYQALAPEWSVWVDGALQPSGNVWLSAAGYGRWLAEHQRAFQGHSHGLAPDYIQALRQLPAGEYSLGWVAMEIKGKRSLVHTGAYAGFMSMVLLQLDGKRACFGLSNTEGNNEVGDSWVLDALNHGVLHAADH</sequence>
<evidence type="ECO:0000313" key="4">
    <source>
        <dbReference type="EMBL" id="PND37355.1"/>
    </source>
</evidence>
<keyword evidence="5" id="KW-1185">Reference proteome</keyword>
<gene>
    <name evidence="4" type="ORF">C1O66_07300</name>
</gene>
<dbReference type="Gene3D" id="3.40.710.10">
    <property type="entry name" value="DD-peptidase/beta-lactamase superfamily"/>
    <property type="match status" value="1"/>
</dbReference>
<name>A0A2N8KV74_9BURK</name>
<dbReference type="InterPro" id="IPR012338">
    <property type="entry name" value="Beta-lactam/transpept-like"/>
</dbReference>
<dbReference type="PANTHER" id="PTHR46825:SF11">
    <property type="entry name" value="PENICILLIN-BINDING PROTEIN 4"/>
    <property type="match status" value="1"/>
</dbReference>
<dbReference type="EMBL" id="POSP01000003">
    <property type="protein sequence ID" value="PND37355.1"/>
    <property type="molecule type" value="Genomic_DNA"/>
</dbReference>
<dbReference type="Pfam" id="PF00144">
    <property type="entry name" value="Beta-lactamase"/>
    <property type="match status" value="1"/>
</dbReference>
<evidence type="ECO:0000259" key="3">
    <source>
        <dbReference type="Pfam" id="PF00144"/>
    </source>
</evidence>
<evidence type="ECO:0000313" key="5">
    <source>
        <dbReference type="Proteomes" id="UP000235916"/>
    </source>
</evidence>
<dbReference type="PROSITE" id="PS51257">
    <property type="entry name" value="PROKAR_LIPOPROTEIN"/>
    <property type="match status" value="1"/>
</dbReference>
<dbReference type="Proteomes" id="UP000235916">
    <property type="component" value="Unassembled WGS sequence"/>
</dbReference>